<dbReference type="PIRSF" id="PIRSF006247">
    <property type="entry name" value="TrkH"/>
    <property type="match status" value="1"/>
</dbReference>
<keyword evidence="10" id="KW-0997">Cell inner membrane</keyword>
<dbReference type="Pfam" id="PF02386">
    <property type="entry name" value="TrkH"/>
    <property type="match status" value="1"/>
</dbReference>
<keyword evidence="6 10" id="KW-0630">Potassium</keyword>
<dbReference type="PANTHER" id="PTHR32024">
    <property type="entry name" value="TRK SYSTEM POTASSIUM UPTAKE PROTEIN TRKG-RELATED"/>
    <property type="match status" value="1"/>
</dbReference>
<keyword evidence="3 10" id="KW-1003">Cell membrane</keyword>
<keyword evidence="7 12" id="KW-1133">Transmembrane helix</keyword>
<keyword evidence="5 12" id="KW-0812">Transmembrane</keyword>
<dbReference type="RefSeq" id="WP_068308683.1">
    <property type="nucleotide sequence ID" value="NZ_FNAK01000001.1"/>
</dbReference>
<comment type="function">
    <text evidence="10">Low-affinity potassium transport system. Interacts with Trk system potassium uptake protein TrkA.</text>
</comment>
<feature type="transmembrane region" description="Helical" evidence="12">
    <location>
        <begin position="69"/>
        <end position="90"/>
    </location>
</feature>
<evidence type="ECO:0000256" key="8">
    <source>
        <dbReference type="ARBA" id="ARBA00023065"/>
    </source>
</evidence>
<dbReference type="GO" id="GO:0005886">
    <property type="term" value="C:plasma membrane"/>
    <property type="evidence" value="ECO:0007669"/>
    <property type="project" value="UniProtKB-SubCell"/>
</dbReference>
<feature type="binding site" evidence="11">
    <location>
        <position position="111"/>
    </location>
    <ligand>
        <name>K(+)</name>
        <dbReference type="ChEBI" id="CHEBI:29103"/>
    </ligand>
</feature>
<evidence type="ECO:0000313" key="14">
    <source>
        <dbReference type="Proteomes" id="UP000183685"/>
    </source>
</evidence>
<evidence type="ECO:0000256" key="5">
    <source>
        <dbReference type="ARBA" id="ARBA00022692"/>
    </source>
</evidence>
<dbReference type="PANTHER" id="PTHR32024:SF3">
    <property type="entry name" value="TRK SYSTEM POTASSIUM UPTAKE PROTEIN"/>
    <property type="match status" value="1"/>
</dbReference>
<evidence type="ECO:0000256" key="7">
    <source>
        <dbReference type="ARBA" id="ARBA00022989"/>
    </source>
</evidence>
<dbReference type="OrthoDB" id="9810952at2"/>
<dbReference type="InterPro" id="IPR003445">
    <property type="entry name" value="Cat_transpt"/>
</dbReference>
<proteinExistence type="inferred from homology"/>
<gene>
    <name evidence="13" type="ORF">SAMN04488071_0309</name>
</gene>
<keyword evidence="14" id="KW-1185">Reference proteome</keyword>
<organism evidence="13 14">
    <name type="scientific">Kordiimonas lacus</name>
    <dbReference type="NCBI Taxonomy" id="637679"/>
    <lineage>
        <taxon>Bacteria</taxon>
        <taxon>Pseudomonadati</taxon>
        <taxon>Pseudomonadota</taxon>
        <taxon>Alphaproteobacteria</taxon>
        <taxon>Kordiimonadales</taxon>
        <taxon>Kordiimonadaceae</taxon>
        <taxon>Kordiimonas</taxon>
    </lineage>
</organism>
<keyword evidence="2 10" id="KW-0813">Transport</keyword>
<keyword evidence="4 10" id="KW-0633">Potassium transport</keyword>
<feature type="transmembrane region" description="Helical" evidence="12">
    <location>
        <begin position="237"/>
        <end position="257"/>
    </location>
</feature>
<feature type="binding site" evidence="11">
    <location>
        <position position="314"/>
    </location>
    <ligand>
        <name>K(+)</name>
        <dbReference type="ChEBI" id="CHEBI:29103"/>
    </ligand>
</feature>
<comment type="subcellular location">
    <subcellularLocation>
        <location evidence="10">Cell inner membrane</location>
        <topology evidence="10">Multi-pass membrane protein</topology>
    </subcellularLocation>
    <subcellularLocation>
        <location evidence="1">Cell membrane</location>
        <topology evidence="1">Multi-pass membrane protein</topology>
    </subcellularLocation>
</comment>
<feature type="binding site" evidence="11">
    <location>
        <position position="110"/>
    </location>
    <ligand>
        <name>K(+)</name>
        <dbReference type="ChEBI" id="CHEBI:29103"/>
    </ligand>
</feature>
<keyword evidence="8 10" id="KW-0406">Ion transport</keyword>
<accession>A0A1G6TPT2</accession>
<feature type="transmembrane region" description="Helical" evidence="12">
    <location>
        <begin position="392"/>
        <end position="411"/>
    </location>
</feature>
<evidence type="ECO:0000256" key="12">
    <source>
        <dbReference type="SAM" id="Phobius"/>
    </source>
</evidence>
<dbReference type="InterPro" id="IPR004772">
    <property type="entry name" value="TrkH"/>
</dbReference>
<feature type="binding site" evidence="11">
    <location>
        <position position="430"/>
    </location>
    <ligand>
        <name>K(+)</name>
        <dbReference type="ChEBI" id="CHEBI:29103"/>
    </ligand>
</feature>
<feature type="transmembrane region" description="Helical" evidence="12">
    <location>
        <begin position="273"/>
        <end position="291"/>
    </location>
</feature>
<protein>
    <recommendedName>
        <fullName evidence="10">Trk system potassium uptake protein</fullName>
    </recommendedName>
</protein>
<evidence type="ECO:0000256" key="9">
    <source>
        <dbReference type="ARBA" id="ARBA00023136"/>
    </source>
</evidence>
<dbReference type="GO" id="GO:0046872">
    <property type="term" value="F:metal ion binding"/>
    <property type="evidence" value="ECO:0007669"/>
    <property type="project" value="UniProtKB-KW"/>
</dbReference>
<evidence type="ECO:0000256" key="4">
    <source>
        <dbReference type="ARBA" id="ARBA00022538"/>
    </source>
</evidence>
<feature type="transmembrane region" description="Helical" evidence="12">
    <location>
        <begin position="175"/>
        <end position="200"/>
    </location>
</feature>
<sequence>MDFRPVLYTLGALVVLLAAGMILPTLTDLAMGNPDWQTFLIALFLTAMVGGMMMLSTRDSGDALNLRQAFLVTTLAWAVLPGFAALPLAFSELDLSFTDAYFEAMSGLSTTGSTVITGLDSAPPGILLWRSLLQWFGGIGIIVMAVAVLPMLQVGGMQVFKTESFETVEKILPRAAQISIAISGLYVAFTALCMMLYMLAGMGSFDALAHAMTTIATGGFSTSDASLGKFNSFSVDMVALTFMIIGSIPFLLFLQVLRGRPIAIWRDEQTRGFLSLVMFLCAFVTIWLVIWKDFTIADAFRFGSLNIISVLTGTGYASTDYGQWGAFSSTLFFFVMFIGGCAGSTSCGIKIFRFQVLLKSMRSWIRHTVQPNGVFVARYNGRPIPSDVRGSVMSFLMFFMAIFLVLSILVASTGADLITAMSAVGSAMANVGPGVGDVVGPAGNFSSLTDTAKWLLSFGMLIGRLELFSVLVLFSPAFWRA</sequence>
<dbReference type="AlphaFoldDB" id="A0A1G6TPT2"/>
<feature type="transmembrane region" description="Helical" evidence="12">
    <location>
        <begin position="454"/>
        <end position="479"/>
    </location>
</feature>
<feature type="transmembrane region" description="Helical" evidence="12">
    <location>
        <begin position="7"/>
        <end position="26"/>
    </location>
</feature>
<keyword evidence="9 10" id="KW-0472">Membrane</keyword>
<dbReference type="STRING" id="637679.GCA_001550055_00580"/>
<dbReference type="Proteomes" id="UP000183685">
    <property type="component" value="Unassembled WGS sequence"/>
</dbReference>
<name>A0A1G6TPT2_9PROT</name>
<feature type="transmembrane region" description="Helical" evidence="12">
    <location>
        <begin position="38"/>
        <end position="57"/>
    </location>
</feature>
<feature type="binding site" evidence="11">
    <location>
        <position position="218"/>
    </location>
    <ligand>
        <name>K(+)</name>
        <dbReference type="ChEBI" id="CHEBI:29103"/>
    </ligand>
</feature>
<keyword evidence="11" id="KW-0479">Metal-binding</keyword>
<feature type="transmembrane region" description="Helical" evidence="12">
    <location>
        <begin position="331"/>
        <end position="352"/>
    </location>
</feature>
<evidence type="ECO:0000313" key="13">
    <source>
        <dbReference type="EMBL" id="SDD31049.1"/>
    </source>
</evidence>
<dbReference type="EMBL" id="FNAK01000001">
    <property type="protein sequence ID" value="SDD31049.1"/>
    <property type="molecule type" value="Genomic_DNA"/>
</dbReference>
<dbReference type="GO" id="GO:0015379">
    <property type="term" value="F:potassium:chloride symporter activity"/>
    <property type="evidence" value="ECO:0007669"/>
    <property type="project" value="InterPro"/>
</dbReference>
<reference evidence="13 14" key="1">
    <citation type="submission" date="2016-10" db="EMBL/GenBank/DDBJ databases">
        <authorList>
            <person name="de Groot N.N."/>
        </authorList>
    </citation>
    <scope>NUCLEOTIDE SEQUENCE [LARGE SCALE GENOMIC DNA]</scope>
    <source>
        <strain evidence="13 14">CGMCC 1.9109</strain>
    </source>
</reference>
<evidence type="ECO:0000256" key="1">
    <source>
        <dbReference type="ARBA" id="ARBA00004651"/>
    </source>
</evidence>
<feature type="binding site" evidence="11">
    <location>
        <position position="431"/>
    </location>
    <ligand>
        <name>K(+)</name>
        <dbReference type="ChEBI" id="CHEBI:29103"/>
    </ligand>
</feature>
<evidence type="ECO:0000256" key="2">
    <source>
        <dbReference type="ARBA" id="ARBA00022448"/>
    </source>
</evidence>
<feature type="transmembrane region" description="Helical" evidence="12">
    <location>
        <begin position="132"/>
        <end position="154"/>
    </location>
</feature>
<evidence type="ECO:0000256" key="11">
    <source>
        <dbReference type="PIRSR" id="PIRSR006247-1"/>
    </source>
</evidence>
<evidence type="ECO:0000256" key="3">
    <source>
        <dbReference type="ARBA" id="ARBA00022475"/>
    </source>
</evidence>
<evidence type="ECO:0000256" key="10">
    <source>
        <dbReference type="PIRNR" id="PIRNR006247"/>
    </source>
</evidence>
<evidence type="ECO:0000256" key="6">
    <source>
        <dbReference type="ARBA" id="ARBA00022958"/>
    </source>
</evidence>
<comment type="similarity">
    <text evidence="10">Belongs to the TrkH potassium transport family.</text>
</comment>